<dbReference type="InterPro" id="IPR045619">
    <property type="entry name" value="DUF6443"/>
</dbReference>
<feature type="chain" id="PRO_5011628575" evidence="2">
    <location>
        <begin position="20"/>
        <end position="1168"/>
    </location>
</feature>
<dbReference type="PANTHER" id="PTHR32305">
    <property type="match status" value="1"/>
</dbReference>
<name>A0A1H8AEE4_9FLAO</name>
<dbReference type="AlphaFoldDB" id="A0A1H8AEE4"/>
<evidence type="ECO:0000259" key="3">
    <source>
        <dbReference type="Pfam" id="PF20041"/>
    </source>
</evidence>
<dbReference type="STRING" id="295069.SAMN05421856_105254"/>
<dbReference type="Gene3D" id="2.180.10.10">
    <property type="entry name" value="RHS repeat-associated core"/>
    <property type="match status" value="1"/>
</dbReference>
<feature type="compositionally biased region" description="Low complexity" evidence="1">
    <location>
        <begin position="1145"/>
        <end position="1156"/>
    </location>
</feature>
<dbReference type="InterPro" id="IPR050708">
    <property type="entry name" value="T6SS_VgrG/RHS"/>
</dbReference>
<evidence type="ECO:0000256" key="1">
    <source>
        <dbReference type="SAM" id="MobiDB-lite"/>
    </source>
</evidence>
<organism evidence="4 5">
    <name type="scientific">Chryseobacterium taichungense</name>
    <dbReference type="NCBI Taxonomy" id="295069"/>
    <lineage>
        <taxon>Bacteria</taxon>
        <taxon>Pseudomonadati</taxon>
        <taxon>Bacteroidota</taxon>
        <taxon>Flavobacteriia</taxon>
        <taxon>Flavobacteriales</taxon>
        <taxon>Weeksellaceae</taxon>
        <taxon>Chryseobacterium group</taxon>
        <taxon>Chryseobacterium</taxon>
    </lineage>
</organism>
<dbReference type="PANTHER" id="PTHR32305:SF15">
    <property type="entry name" value="PROTEIN RHSA-RELATED"/>
    <property type="match status" value="1"/>
</dbReference>
<dbReference type="Proteomes" id="UP000199450">
    <property type="component" value="Unassembled WGS sequence"/>
</dbReference>
<reference evidence="5" key="1">
    <citation type="submission" date="2016-10" db="EMBL/GenBank/DDBJ databases">
        <authorList>
            <person name="Varghese N."/>
            <person name="Submissions S."/>
        </authorList>
    </citation>
    <scope>NUCLEOTIDE SEQUENCE [LARGE SCALE GENOMIC DNA]</scope>
    <source>
        <strain evidence="5">DSM 17453</strain>
    </source>
</reference>
<feature type="domain" description="DUF6443" evidence="3">
    <location>
        <begin position="34"/>
        <end position="150"/>
    </location>
</feature>
<evidence type="ECO:0000313" key="5">
    <source>
        <dbReference type="Proteomes" id="UP000199450"/>
    </source>
</evidence>
<keyword evidence="5" id="KW-1185">Reference proteome</keyword>
<dbReference type="EMBL" id="FOBV01000005">
    <property type="protein sequence ID" value="SEM68208.1"/>
    <property type="molecule type" value="Genomic_DNA"/>
</dbReference>
<feature type="signal peptide" evidence="2">
    <location>
        <begin position="1"/>
        <end position="19"/>
    </location>
</feature>
<proteinExistence type="predicted"/>
<dbReference type="OrthoDB" id="2972467at2"/>
<accession>A0A1H8AEE4</accession>
<evidence type="ECO:0000256" key="2">
    <source>
        <dbReference type="SAM" id="SignalP"/>
    </source>
</evidence>
<feature type="region of interest" description="Disordered" evidence="1">
    <location>
        <begin position="1132"/>
        <end position="1168"/>
    </location>
</feature>
<dbReference type="Pfam" id="PF20041">
    <property type="entry name" value="DUF6443"/>
    <property type="match status" value="1"/>
</dbReference>
<protein>
    <submittedName>
        <fullName evidence="4">RHS repeat-associated core domain-containing protein</fullName>
    </submittedName>
</protein>
<keyword evidence="2" id="KW-0732">Signal</keyword>
<sequence length="1168" mass="130057">MKKILIPVGALLLSGLANAQNQSSTTENFVYTKTYLDYNGTTATKTSETVQYFDGLGRPKQVVNVKASPQGKDVVTHIEYDGFGRQVKDYLPVPQQGTQNGGIYTSPLSNATQPNLYGSEKIFSEKILENSPLDRILQQKQVGTAWDTKPVQFGYDANTTADEVKKYTTVTTWENGATKSTITQSTVYGDAQLYKNTVADEDGNQTIEFKNGEGQVLLVRKMLNATEKADTYYVYNEYNQLTFVIPPLADISGDTDETTLNNLCYQYKYDGRNRLVEKKLPGKGWEYMVYDKQDRLVMTQDANMGSTKQWLFTKYDQYGRVAYTGIYTSSANYDGQGRASEQANVDSRGSNNVTRSAAIGFNNSNMNVYYDNSASSSYPNTITKLLSINYYDTYPSGSPAATNVFAQSLLTDNAANGISTKGLPVANYVKNIENDGWTRNYTWYDTKGRVIGVHSVNYLGGYTKTETLLDFAGIPQKTNTYHKRDGNMVEVQVKERFVYNAQNMLLKHYHQVDNNAEELLTENSYNEKSQLINKKVGNNLQSIDYAYNIRGWMTGINPAVIASMENKLFGYDIRYQNPTNTQLSPARYNGNISEVNWRTTANGILKRYAYQYDGLNRLTKGTFLNPDNAEPESKWNNETVNYDINGNITRLRRNAKSFYNGNAELIDDLVYEYSGNQLMSVNDKTDNPTGYEGGGNPMEYDANGNMKTMPDKQIHTIGYNHLNLPNALKIEENKKKMIYLYRADGTKLRKTFNFLKQDGSVYTTITDYLDGFQYLSTAGNPPNELDPIEYAYEQESFIKEAAVKNPTPTLNFFPTAEGFYDYEKKEYIYQYKDHLGNVRVSYKKIAGGIEITDQNDYYPFGMNIPREEKAVFGKSSLYNYKYSGKELQETGMYDYGARFYMPDIGRWGVVDPAAELGRRFSPYNYAFDNPIMFVDPDGMWPWPTWNQVKKFASGYAKGAWSTAGNMVKGVATSTYTGITGGFREAKKVYNAYQTGGAKAAAKQYVNSVYETSGAKAIVETAKGVAKGDAESIGSAVVTVVAAVVTHKAAGGKVATATEAETASVSKTVTVTQESVTQALQDSNLQTAQGVVSGPMVERYVQMAQDGNTAPPIKVTSDGVIVDGNHRYVAGKLTGNEPAQVPGTLSPSQQSKVQPVQNTKVDPNDWGGH</sequence>
<dbReference type="RefSeq" id="WP_090000351.1">
    <property type="nucleotide sequence ID" value="NZ_FOBV01000005.1"/>
</dbReference>
<gene>
    <name evidence="4" type="ORF">SAMN05421856_105254</name>
</gene>
<dbReference type="NCBIfam" id="TIGR03696">
    <property type="entry name" value="Rhs_assc_core"/>
    <property type="match status" value="1"/>
</dbReference>
<dbReference type="InterPro" id="IPR022385">
    <property type="entry name" value="Rhs_assc_core"/>
</dbReference>
<evidence type="ECO:0000313" key="4">
    <source>
        <dbReference type="EMBL" id="SEM68208.1"/>
    </source>
</evidence>